<reference evidence="2 3" key="1">
    <citation type="submission" date="2024-09" db="EMBL/GenBank/DDBJ databases">
        <title>Rethinking Asexuality: The Enigmatic Case of Functional Sexual Genes in Lepraria (Stereocaulaceae).</title>
        <authorList>
            <person name="Doellman M."/>
            <person name="Sun Y."/>
            <person name="Barcenas-Pena A."/>
            <person name="Lumbsch H.T."/>
            <person name="Grewe F."/>
        </authorList>
    </citation>
    <scope>NUCLEOTIDE SEQUENCE [LARGE SCALE GENOMIC DNA]</scope>
    <source>
        <strain evidence="2 3">Mercado 3170</strain>
    </source>
</reference>
<organism evidence="2 3">
    <name type="scientific">Stereocaulon virgatum</name>
    <dbReference type="NCBI Taxonomy" id="373712"/>
    <lineage>
        <taxon>Eukaryota</taxon>
        <taxon>Fungi</taxon>
        <taxon>Dikarya</taxon>
        <taxon>Ascomycota</taxon>
        <taxon>Pezizomycotina</taxon>
        <taxon>Lecanoromycetes</taxon>
        <taxon>OSLEUM clade</taxon>
        <taxon>Lecanoromycetidae</taxon>
        <taxon>Lecanorales</taxon>
        <taxon>Lecanorineae</taxon>
        <taxon>Stereocaulaceae</taxon>
        <taxon>Stereocaulon</taxon>
    </lineage>
</organism>
<dbReference type="Proteomes" id="UP001590950">
    <property type="component" value="Unassembled WGS sequence"/>
</dbReference>
<gene>
    <name evidence="2" type="ORF">N7G274_007627</name>
</gene>
<feature type="region of interest" description="Disordered" evidence="1">
    <location>
        <begin position="1"/>
        <end position="102"/>
    </location>
</feature>
<dbReference type="EMBL" id="JBEFKJ010000024">
    <property type="protein sequence ID" value="KAL2039768.1"/>
    <property type="molecule type" value="Genomic_DNA"/>
</dbReference>
<name>A0ABR4A3Z3_9LECA</name>
<evidence type="ECO:0000313" key="2">
    <source>
        <dbReference type="EMBL" id="KAL2039768.1"/>
    </source>
</evidence>
<accession>A0ABR4A3Z3</accession>
<feature type="region of interest" description="Disordered" evidence="1">
    <location>
        <begin position="262"/>
        <end position="291"/>
    </location>
</feature>
<comment type="caution">
    <text evidence="2">The sequence shown here is derived from an EMBL/GenBank/DDBJ whole genome shotgun (WGS) entry which is preliminary data.</text>
</comment>
<protein>
    <submittedName>
        <fullName evidence="2">Uncharacterized protein</fullName>
    </submittedName>
</protein>
<evidence type="ECO:0000313" key="3">
    <source>
        <dbReference type="Proteomes" id="UP001590950"/>
    </source>
</evidence>
<sequence length="330" mass="36404">MDRTASRVEVDGVGAEESVSKSARTRDGGTRTSRSQKAEKSRRQQTMSMEKESLPPSTIINRPPSASTSPSTSRPSSSRHNSSRRSSTAYTLSRPSKTCPRRSSFLIRQPSEIPTWRPRVPQRRSSTAHYRASSTDSFAVHSKSVLLFQSLEASVANVDPLTPRPTAHLTSVSLPTLQSPAAAAVEPCPSKLSSILGESPELQQHSYSNHVPATTIDWTLPSTRRRQYNEIKKSSRGIRGLVRRITPSSLWSKGNRVGFYDAEKGSDGGTMRRYRLDPDDDDSIVGDGEDEKHRSLMEVLEVGGSSDCGGRGTERRWSCFPFRRDAAKKA</sequence>
<feature type="compositionally biased region" description="Basic and acidic residues" evidence="1">
    <location>
        <begin position="1"/>
        <end position="10"/>
    </location>
</feature>
<keyword evidence="3" id="KW-1185">Reference proteome</keyword>
<feature type="compositionally biased region" description="Low complexity" evidence="1">
    <location>
        <begin position="62"/>
        <end position="88"/>
    </location>
</feature>
<proteinExistence type="predicted"/>
<feature type="compositionally biased region" description="Acidic residues" evidence="1">
    <location>
        <begin position="278"/>
        <end position="289"/>
    </location>
</feature>
<evidence type="ECO:0000256" key="1">
    <source>
        <dbReference type="SAM" id="MobiDB-lite"/>
    </source>
</evidence>